<gene>
    <name evidence="2" type="ORF">BDK51DRAFT_52078</name>
</gene>
<keyword evidence="3" id="KW-1185">Reference proteome</keyword>
<proteinExistence type="predicted"/>
<feature type="compositionally biased region" description="Polar residues" evidence="1">
    <location>
        <begin position="175"/>
        <end position="188"/>
    </location>
</feature>
<evidence type="ECO:0000313" key="3">
    <source>
        <dbReference type="Proteomes" id="UP000269721"/>
    </source>
</evidence>
<feature type="compositionally biased region" description="Basic and acidic residues" evidence="1">
    <location>
        <begin position="264"/>
        <end position="277"/>
    </location>
</feature>
<protein>
    <submittedName>
        <fullName evidence="2">Uncharacterized protein</fullName>
    </submittedName>
</protein>
<sequence>MLCTVTPNVKKSAVLAAQISPWMKYYEAVLRLMPSLSPIGISVEWAHLYRNHHALRDYVHRPETSTTLSSFGEPPSKRRFPDLVQSSLSVADYFYDTFSEANDERHRQAILVKGIPHLKDTEETTAQWAATLTNWNNTRFRCHPVLTLFLEHILCQNQPFPTATGTATPMCSAKKLNSSTASIPSTSGRRMRSSPKPTKSITPTSLRAKAPPPTPPQCETGKHAAPSTRIATQSDAPLTPLMTPLHGTSISLRTMNISSTICRDTTHKSPHGQDRKILAPIPTHTRRDDPP</sequence>
<organism evidence="2 3">
    <name type="scientific">Blyttiomyces helicus</name>
    <dbReference type="NCBI Taxonomy" id="388810"/>
    <lineage>
        <taxon>Eukaryota</taxon>
        <taxon>Fungi</taxon>
        <taxon>Fungi incertae sedis</taxon>
        <taxon>Chytridiomycota</taxon>
        <taxon>Chytridiomycota incertae sedis</taxon>
        <taxon>Chytridiomycetes</taxon>
        <taxon>Chytridiomycetes incertae sedis</taxon>
        <taxon>Blyttiomyces</taxon>
    </lineage>
</organism>
<feature type="compositionally biased region" description="Polar residues" evidence="1">
    <location>
        <begin position="195"/>
        <end position="205"/>
    </location>
</feature>
<accession>A0A4V1ISA7</accession>
<evidence type="ECO:0000313" key="2">
    <source>
        <dbReference type="EMBL" id="RKO92897.1"/>
    </source>
</evidence>
<reference evidence="3" key="1">
    <citation type="journal article" date="2018" name="Nat. Microbiol.">
        <title>Leveraging single-cell genomics to expand the fungal tree of life.</title>
        <authorList>
            <person name="Ahrendt S.R."/>
            <person name="Quandt C.A."/>
            <person name="Ciobanu D."/>
            <person name="Clum A."/>
            <person name="Salamov A."/>
            <person name="Andreopoulos B."/>
            <person name="Cheng J.F."/>
            <person name="Woyke T."/>
            <person name="Pelin A."/>
            <person name="Henrissat B."/>
            <person name="Reynolds N.K."/>
            <person name="Benny G.L."/>
            <person name="Smith M.E."/>
            <person name="James T.Y."/>
            <person name="Grigoriev I.V."/>
        </authorList>
    </citation>
    <scope>NUCLEOTIDE SEQUENCE [LARGE SCALE GENOMIC DNA]</scope>
</reference>
<feature type="region of interest" description="Disordered" evidence="1">
    <location>
        <begin position="175"/>
        <end position="241"/>
    </location>
</feature>
<feature type="region of interest" description="Disordered" evidence="1">
    <location>
        <begin position="263"/>
        <end position="291"/>
    </location>
</feature>
<evidence type="ECO:0000256" key="1">
    <source>
        <dbReference type="SAM" id="MobiDB-lite"/>
    </source>
</evidence>
<dbReference type="AlphaFoldDB" id="A0A4V1ISA7"/>
<name>A0A4V1ISA7_9FUNG</name>
<dbReference type="EMBL" id="KZ994452">
    <property type="protein sequence ID" value="RKO92897.1"/>
    <property type="molecule type" value="Genomic_DNA"/>
</dbReference>
<dbReference type="Proteomes" id="UP000269721">
    <property type="component" value="Unassembled WGS sequence"/>
</dbReference>